<feature type="region of interest" description="Disordered" evidence="1">
    <location>
        <begin position="1"/>
        <end position="33"/>
    </location>
</feature>
<reference evidence="2" key="1">
    <citation type="submission" date="2019-08" db="EMBL/GenBank/DDBJ databases">
        <authorList>
            <person name="Kucharzyk K."/>
            <person name="Murdoch R.W."/>
            <person name="Higgins S."/>
            <person name="Loffler F."/>
        </authorList>
    </citation>
    <scope>NUCLEOTIDE SEQUENCE</scope>
</reference>
<sequence>MDGNSAAGGANGAAVEPVSACPQTIRRPTVARPLHGGRLSYGKPIVLRHKKRALTAEAARARFIMKAIPYQSKCAGTANRNLRGSRELRVAVLSRRTDLGL</sequence>
<accession>A0A644ZCD8</accession>
<organism evidence="2">
    <name type="scientific">bioreactor metagenome</name>
    <dbReference type="NCBI Taxonomy" id="1076179"/>
    <lineage>
        <taxon>unclassified sequences</taxon>
        <taxon>metagenomes</taxon>
        <taxon>ecological metagenomes</taxon>
    </lineage>
</organism>
<evidence type="ECO:0000313" key="2">
    <source>
        <dbReference type="EMBL" id="MPM36383.1"/>
    </source>
</evidence>
<gene>
    <name evidence="2" type="ORF">SDC9_82979</name>
</gene>
<comment type="caution">
    <text evidence="2">The sequence shown here is derived from an EMBL/GenBank/DDBJ whole genome shotgun (WGS) entry which is preliminary data.</text>
</comment>
<feature type="compositionally biased region" description="Low complexity" evidence="1">
    <location>
        <begin position="1"/>
        <end position="14"/>
    </location>
</feature>
<name>A0A644ZCD8_9ZZZZ</name>
<dbReference type="EMBL" id="VSSQ01007591">
    <property type="protein sequence ID" value="MPM36383.1"/>
    <property type="molecule type" value="Genomic_DNA"/>
</dbReference>
<protein>
    <submittedName>
        <fullName evidence="2">Uncharacterized protein</fullName>
    </submittedName>
</protein>
<dbReference type="AlphaFoldDB" id="A0A644ZCD8"/>
<evidence type="ECO:0000256" key="1">
    <source>
        <dbReference type="SAM" id="MobiDB-lite"/>
    </source>
</evidence>
<proteinExistence type="predicted"/>